<protein>
    <submittedName>
        <fullName evidence="2">Uncharacterized protein</fullName>
    </submittedName>
</protein>
<name>A0ABP8V7P1_9GAMM</name>
<dbReference type="Proteomes" id="UP001500604">
    <property type="component" value="Unassembled WGS sequence"/>
</dbReference>
<proteinExistence type="predicted"/>
<dbReference type="EMBL" id="BAABFL010000448">
    <property type="protein sequence ID" value="GAA4651336.1"/>
    <property type="molecule type" value="Genomic_DNA"/>
</dbReference>
<keyword evidence="3" id="KW-1185">Reference proteome</keyword>
<evidence type="ECO:0000313" key="2">
    <source>
        <dbReference type="EMBL" id="GAA4651336.1"/>
    </source>
</evidence>
<feature type="region of interest" description="Disordered" evidence="1">
    <location>
        <begin position="302"/>
        <end position="351"/>
    </location>
</feature>
<feature type="compositionally biased region" description="Basic and acidic residues" evidence="1">
    <location>
        <begin position="1"/>
        <end position="10"/>
    </location>
</feature>
<sequence>MEHESLEESGGRSASPVASVEVHEAQSIRSLSSAGGYELAEEALVELGDAAVSPQGSNLSLDTLTPDTVDTAEDAPAELPTTTTQSMMTPPAPTIVPMSNAGTPLIGSADQEVHSNHPIASTGLSDTREPCMPSLTHGVDEPALLLADDHLLTLNLDENRTGTGSGVRLDELDEISLTSAPSQTNLSTGSTRTAAGNEGQTWLEWIKNSVSGLWDAFVGLFRSLCNCCCCYTEQDDSDPHEQLSQLLSASRQHIDADSLRYFQRRREETTGGLSLWDESETAYSSLTDSFGSWQQAASENVGTSGANATGEAADLHTIDIDPGSIGDVERGSVMSLSRERQSEESPLDDQVLVARSREEGRSSPLLHPHAINAEQKAPSASSVSRVEEPLFHAVPQTSCETTPSLSPQGATAAPPVVPTTRALHPEIKQHETTVKNFTVALTSFFRYFLNNNYRNKIIRNHSSLKKELSKHHSKVLAYLECCEKHSFDRNQETVDIIVGSLKEAGLSEKQLFWLANGIDEFVFDEHDGRTSYLQAKILGFTKRIMDFPVTKRHLLTAINVYQQLILKDKR</sequence>
<feature type="region of interest" description="Disordered" evidence="1">
    <location>
        <begin position="1"/>
        <end position="30"/>
    </location>
</feature>
<comment type="caution">
    <text evidence="2">The sequence shown here is derived from an EMBL/GenBank/DDBJ whole genome shotgun (WGS) entry which is preliminary data.</text>
</comment>
<organism evidence="2 3">
    <name type="scientific">Kistimonas scapharcae</name>
    <dbReference type="NCBI Taxonomy" id="1036133"/>
    <lineage>
        <taxon>Bacteria</taxon>
        <taxon>Pseudomonadati</taxon>
        <taxon>Pseudomonadota</taxon>
        <taxon>Gammaproteobacteria</taxon>
        <taxon>Oceanospirillales</taxon>
        <taxon>Endozoicomonadaceae</taxon>
        <taxon>Kistimonas</taxon>
    </lineage>
</organism>
<gene>
    <name evidence="2" type="ORF">GCM10023116_36200</name>
</gene>
<evidence type="ECO:0000256" key="1">
    <source>
        <dbReference type="SAM" id="MobiDB-lite"/>
    </source>
</evidence>
<reference evidence="3" key="1">
    <citation type="journal article" date="2019" name="Int. J. Syst. Evol. Microbiol.">
        <title>The Global Catalogue of Microorganisms (GCM) 10K type strain sequencing project: providing services to taxonomists for standard genome sequencing and annotation.</title>
        <authorList>
            <consortium name="The Broad Institute Genomics Platform"/>
            <consortium name="The Broad Institute Genome Sequencing Center for Infectious Disease"/>
            <person name="Wu L."/>
            <person name="Ma J."/>
        </authorList>
    </citation>
    <scope>NUCLEOTIDE SEQUENCE [LARGE SCALE GENOMIC DNA]</scope>
    <source>
        <strain evidence="3">JCM 17805</strain>
    </source>
</reference>
<accession>A0ABP8V7P1</accession>
<evidence type="ECO:0000313" key="3">
    <source>
        <dbReference type="Proteomes" id="UP001500604"/>
    </source>
</evidence>